<accession>A0A2T7BLP8</accession>
<protein>
    <recommendedName>
        <fullName evidence="3">HTH cro/C1-type domain-containing protein</fullName>
    </recommendedName>
</protein>
<dbReference type="AlphaFoldDB" id="A0A2T7BLP8"/>
<organism evidence="1 2">
    <name type="scientific">Chitinophaga parva</name>
    <dbReference type="NCBI Taxonomy" id="2169414"/>
    <lineage>
        <taxon>Bacteria</taxon>
        <taxon>Pseudomonadati</taxon>
        <taxon>Bacteroidota</taxon>
        <taxon>Chitinophagia</taxon>
        <taxon>Chitinophagales</taxon>
        <taxon>Chitinophagaceae</taxon>
        <taxon>Chitinophaga</taxon>
    </lineage>
</organism>
<evidence type="ECO:0000313" key="1">
    <source>
        <dbReference type="EMBL" id="PUZ28569.1"/>
    </source>
</evidence>
<evidence type="ECO:0008006" key="3">
    <source>
        <dbReference type="Google" id="ProtNLM"/>
    </source>
</evidence>
<dbReference type="EMBL" id="QCYK01000001">
    <property type="protein sequence ID" value="PUZ28569.1"/>
    <property type="molecule type" value="Genomic_DNA"/>
</dbReference>
<proteinExistence type="predicted"/>
<gene>
    <name evidence="1" type="ORF">DCC81_03550</name>
</gene>
<comment type="caution">
    <text evidence="1">The sequence shown here is derived from an EMBL/GenBank/DDBJ whole genome shotgun (WGS) entry which is preliminary data.</text>
</comment>
<dbReference type="Proteomes" id="UP000244450">
    <property type="component" value="Unassembled WGS sequence"/>
</dbReference>
<evidence type="ECO:0000313" key="2">
    <source>
        <dbReference type="Proteomes" id="UP000244450"/>
    </source>
</evidence>
<keyword evidence="2" id="KW-1185">Reference proteome</keyword>
<sequence>MKVQQEFEVVRLLITGGHIGSFEQIFKYVYRSHVFKKMGINSKRFSRLIKCPSEFKLREINIMAHLFGITPKMLLELIYRQIGQTHPVTMPIKPSAMATEPAL</sequence>
<dbReference type="RefSeq" id="WP_108685208.1">
    <property type="nucleotide sequence ID" value="NZ_QCYK01000001.1"/>
</dbReference>
<reference evidence="1 2" key="1">
    <citation type="submission" date="2018-04" db="EMBL/GenBank/DDBJ databases">
        <title>Chitinophaga fuyangensis sp. nov., isolated from soil in a chemical factory.</title>
        <authorList>
            <person name="Chen K."/>
        </authorList>
    </citation>
    <scope>NUCLEOTIDE SEQUENCE [LARGE SCALE GENOMIC DNA]</scope>
    <source>
        <strain evidence="1 2">LY-1</strain>
    </source>
</reference>
<name>A0A2T7BLP8_9BACT</name>
<dbReference type="OrthoDB" id="676945at2"/>